<evidence type="ECO:0000313" key="2">
    <source>
        <dbReference type="Proteomes" id="UP000298652"/>
    </source>
</evidence>
<evidence type="ECO:0000313" key="1">
    <source>
        <dbReference type="EMBL" id="TKW07805.1"/>
    </source>
</evidence>
<dbReference type="Proteomes" id="UP000298652">
    <property type="component" value="Chromosome 7"/>
</dbReference>
<sequence length="70" mass="7415">MPIPAKLGPTGLLMEWKLPMLISCNLQVARGAIRPGEQKTTNAFLVGSKGTERVALLNRSTALLLSAGVI</sequence>
<proteinExistence type="predicted"/>
<dbReference type="EMBL" id="CM016558">
    <property type="protein sequence ID" value="TKW07805.1"/>
    <property type="molecule type" value="Genomic_DNA"/>
</dbReference>
<organism evidence="1 2">
    <name type="scientific">Setaria viridis</name>
    <name type="common">Green bristlegrass</name>
    <name type="synonym">Setaria italica subsp. viridis</name>
    <dbReference type="NCBI Taxonomy" id="4556"/>
    <lineage>
        <taxon>Eukaryota</taxon>
        <taxon>Viridiplantae</taxon>
        <taxon>Streptophyta</taxon>
        <taxon>Embryophyta</taxon>
        <taxon>Tracheophyta</taxon>
        <taxon>Spermatophyta</taxon>
        <taxon>Magnoliopsida</taxon>
        <taxon>Liliopsida</taxon>
        <taxon>Poales</taxon>
        <taxon>Poaceae</taxon>
        <taxon>PACMAD clade</taxon>
        <taxon>Panicoideae</taxon>
        <taxon>Panicodae</taxon>
        <taxon>Paniceae</taxon>
        <taxon>Cenchrinae</taxon>
        <taxon>Setaria</taxon>
    </lineage>
</organism>
<accession>A0A4U6U0W5</accession>
<protein>
    <submittedName>
        <fullName evidence="1">Uncharacterized protein</fullName>
    </submittedName>
</protein>
<reference evidence="1" key="1">
    <citation type="submission" date="2019-03" db="EMBL/GenBank/DDBJ databases">
        <title>WGS assembly of Setaria viridis.</title>
        <authorList>
            <person name="Huang P."/>
            <person name="Jenkins J."/>
            <person name="Grimwood J."/>
            <person name="Barry K."/>
            <person name="Healey A."/>
            <person name="Mamidi S."/>
            <person name="Sreedasyam A."/>
            <person name="Shu S."/>
            <person name="Feldman M."/>
            <person name="Wu J."/>
            <person name="Yu Y."/>
            <person name="Chen C."/>
            <person name="Johnson J."/>
            <person name="Rokhsar D."/>
            <person name="Baxter I."/>
            <person name="Schmutz J."/>
            <person name="Brutnell T."/>
            <person name="Kellogg E."/>
        </authorList>
    </citation>
    <scope>NUCLEOTIDE SEQUENCE [LARGE SCALE GENOMIC DNA]</scope>
</reference>
<gene>
    <name evidence="1" type="ORF">SEVIR_7G331400v2</name>
</gene>
<dbReference type="AlphaFoldDB" id="A0A4U6U0W5"/>
<dbReference type="Gramene" id="TKW07805">
    <property type="protein sequence ID" value="TKW07805"/>
    <property type="gene ID" value="SEVIR_7G331400v2"/>
</dbReference>
<keyword evidence="2" id="KW-1185">Reference proteome</keyword>
<name>A0A4U6U0W5_SETVI</name>